<evidence type="ECO:0000313" key="7">
    <source>
        <dbReference type="EMBL" id="WXB09734.1"/>
    </source>
</evidence>
<reference evidence="7" key="1">
    <citation type="submission" date="2021-12" db="EMBL/GenBank/DDBJ databases">
        <title>Discovery of the Pendulisporaceae a myxobacterial family with distinct sporulation behavior and unique specialized metabolism.</title>
        <authorList>
            <person name="Garcia R."/>
            <person name="Popoff A."/>
            <person name="Bader C.D."/>
            <person name="Loehr J."/>
            <person name="Walesch S."/>
            <person name="Walt C."/>
            <person name="Boldt J."/>
            <person name="Bunk B."/>
            <person name="Haeckl F.J.F.P.J."/>
            <person name="Gunesch A.P."/>
            <person name="Birkelbach J."/>
            <person name="Nuebel U."/>
            <person name="Pietschmann T."/>
            <person name="Bach T."/>
            <person name="Mueller R."/>
        </authorList>
    </citation>
    <scope>NUCLEOTIDE SEQUENCE</scope>
    <source>
        <strain evidence="7">MSr11367</strain>
    </source>
</reference>
<name>A0ABZ2LJL8_9BACT</name>
<gene>
    <name evidence="7" type="ORF">LVJ94_21205</name>
</gene>
<dbReference type="InterPro" id="IPR011008">
    <property type="entry name" value="Dimeric_a/b-barrel"/>
</dbReference>
<accession>A0ABZ2LJL8</accession>
<evidence type="ECO:0000256" key="4">
    <source>
        <dbReference type="ARBA" id="ARBA00023002"/>
    </source>
</evidence>
<dbReference type="InterPro" id="IPR006314">
    <property type="entry name" value="Dyp_peroxidase"/>
</dbReference>
<feature type="compositionally biased region" description="Basic and acidic residues" evidence="6">
    <location>
        <begin position="375"/>
        <end position="389"/>
    </location>
</feature>
<dbReference type="PANTHER" id="PTHR30521:SF5">
    <property type="entry name" value="BLR4509 PROTEIN"/>
    <property type="match status" value="1"/>
</dbReference>
<dbReference type="EMBL" id="CP089983">
    <property type="protein sequence ID" value="WXB09734.1"/>
    <property type="molecule type" value="Genomic_DNA"/>
</dbReference>
<evidence type="ECO:0000256" key="1">
    <source>
        <dbReference type="ARBA" id="ARBA00001970"/>
    </source>
</evidence>
<proteinExistence type="predicted"/>
<keyword evidence="4" id="KW-0560">Oxidoreductase</keyword>
<dbReference type="PROSITE" id="PS51404">
    <property type="entry name" value="DYP_PEROXIDASE"/>
    <property type="match status" value="1"/>
</dbReference>
<keyword evidence="8" id="KW-1185">Reference proteome</keyword>
<comment type="cofactor">
    <cofactor evidence="1">
        <name>heme b</name>
        <dbReference type="ChEBI" id="CHEBI:60344"/>
    </cofactor>
</comment>
<evidence type="ECO:0000313" key="8">
    <source>
        <dbReference type="Proteomes" id="UP001374803"/>
    </source>
</evidence>
<dbReference type="SUPFAM" id="SSF54909">
    <property type="entry name" value="Dimeric alpha+beta barrel"/>
    <property type="match status" value="1"/>
</dbReference>
<keyword evidence="3" id="KW-0479">Metal-binding</keyword>
<evidence type="ECO:0000256" key="6">
    <source>
        <dbReference type="SAM" id="MobiDB-lite"/>
    </source>
</evidence>
<sequence length="527" mass="58966">MEQPHSRSYTLQLDEIQGLIASGYGDRPAASYALFEVTDVARARKWIARIVPSIQFGGYRRTPRHMPPLLADVCINLAFTYEGFEALQLDQVVLRGFSLPFQEGFSDPHRARRLGDDGPSAPENWTWGGPNNPDVHGMLAVFAGQQDANHADIELPGQVIASQICEENGLRLVKVLQAWPTNRALRKEHFGFRDGISNPRLAGLARQGAVDVIANGEVVLGYPNGYGKMPMSPELPTHLDRRGDLLLPGDDHLAPRRDFGRNGTYLVFWQLAQDVKAFWNYIFRTAEQLPWSRLEREGGERSGREAALWLAAKLMGRWPNGSPVTAYPERSGSIRHQDDNDFRFGSMGDAFGEKCPIGSHIRRTNPRDTALPVPHDPELSGDPKDPTVQQDRIDRANLHRILRRGRPYGAPLDVDFDPETMLAASEALAPDDAERGMHFLCLNANLSRQFEFVRSNWMVNPTFAGLSRDPDPLLGPQRACPFPASDFTLQGYPPRQLRNLPRVVETRGGAYFFLPSRSALQHLGRDL</sequence>
<keyword evidence="5" id="KW-0408">Iron</keyword>
<evidence type="ECO:0000256" key="5">
    <source>
        <dbReference type="ARBA" id="ARBA00023004"/>
    </source>
</evidence>
<dbReference type="PANTHER" id="PTHR30521">
    <property type="entry name" value="DEFERROCHELATASE/PEROXIDASE"/>
    <property type="match status" value="1"/>
</dbReference>
<evidence type="ECO:0000256" key="2">
    <source>
        <dbReference type="ARBA" id="ARBA00022559"/>
    </source>
</evidence>
<evidence type="ECO:0008006" key="9">
    <source>
        <dbReference type="Google" id="ProtNLM"/>
    </source>
</evidence>
<feature type="region of interest" description="Disordered" evidence="6">
    <location>
        <begin position="363"/>
        <end position="389"/>
    </location>
</feature>
<keyword evidence="2" id="KW-0575">Peroxidase</keyword>
<dbReference type="RefSeq" id="WP_394839407.1">
    <property type="nucleotide sequence ID" value="NZ_CP089929.1"/>
</dbReference>
<dbReference type="Proteomes" id="UP001374803">
    <property type="component" value="Chromosome"/>
</dbReference>
<protein>
    <recommendedName>
        <fullName evidence="9">Peroxidase</fullName>
    </recommendedName>
</protein>
<organism evidence="7 8">
    <name type="scientific">Pendulispora rubella</name>
    <dbReference type="NCBI Taxonomy" id="2741070"/>
    <lineage>
        <taxon>Bacteria</taxon>
        <taxon>Pseudomonadati</taxon>
        <taxon>Myxococcota</taxon>
        <taxon>Myxococcia</taxon>
        <taxon>Myxococcales</taxon>
        <taxon>Sorangiineae</taxon>
        <taxon>Pendulisporaceae</taxon>
        <taxon>Pendulispora</taxon>
    </lineage>
</organism>
<evidence type="ECO:0000256" key="3">
    <source>
        <dbReference type="ARBA" id="ARBA00022723"/>
    </source>
</evidence>